<feature type="transmembrane region" description="Helical" evidence="9">
    <location>
        <begin position="225"/>
        <end position="243"/>
    </location>
</feature>
<sequence length="317" mass="33746">MNQLLTNQAISKSLPPSIKIQSPAAKREREREREMGAIKAAVGDAVLTAMWVFSASTLGALTSVIASAIGVQGMAALFITTVLVFFLVTVFGVIGDALGGASFNPTGTAAFYAAGIGGDSLYSMALRFPAQAAGAVGGALAIVEVMPMQYKHMLGGPSLKVDLHTGALAEGVLTFIITFAVLFIVLKGPRSPLLKTWLISMSTVVMIVTGSSYTGPSMNPANVRLLHAPSVANHLTGGLYFLLEAMVPRPLGTNIVTNSIITTVQMFLQAFGWAYVNNRHNTWEQFYVYWICPFIGAILAAFVFRTVFPPPAKQKKA</sequence>
<feature type="transmembrane region" description="Helical" evidence="9">
    <location>
        <begin position="255"/>
        <end position="275"/>
    </location>
</feature>
<accession>A0A834LRL9</accession>
<keyword evidence="6 9" id="KW-0472">Membrane</keyword>
<comment type="caution">
    <text evidence="10">The sequence shown here is derived from an EMBL/GenBank/DDBJ whole genome shotgun (WGS) entry which is preliminary data.</text>
</comment>
<evidence type="ECO:0000256" key="8">
    <source>
        <dbReference type="RuleBase" id="RU000477"/>
    </source>
</evidence>
<feature type="transmembrane region" description="Helical" evidence="9">
    <location>
        <begin position="75"/>
        <end position="94"/>
    </location>
</feature>
<dbReference type="EMBL" id="WJXA01000004">
    <property type="protein sequence ID" value="KAF7146309.1"/>
    <property type="molecule type" value="Genomic_DNA"/>
</dbReference>
<evidence type="ECO:0000256" key="3">
    <source>
        <dbReference type="ARBA" id="ARBA00022692"/>
    </source>
</evidence>
<dbReference type="PANTHER" id="PTHR46739:SF3">
    <property type="entry name" value="AQUAPORIN SIP1-1"/>
    <property type="match status" value="1"/>
</dbReference>
<proteinExistence type="inferred from homology"/>
<dbReference type="SUPFAM" id="SSF81338">
    <property type="entry name" value="Aquaporin-like"/>
    <property type="match status" value="1"/>
</dbReference>
<protein>
    <submittedName>
        <fullName evidence="10">Uncharacterized protein</fullName>
    </submittedName>
</protein>
<keyword evidence="2 8" id="KW-0813">Transport</keyword>
<evidence type="ECO:0000256" key="9">
    <source>
        <dbReference type="SAM" id="Phobius"/>
    </source>
</evidence>
<gene>
    <name evidence="10" type="ORF">RHSIM_Rhsim04G0085200</name>
</gene>
<dbReference type="PRINTS" id="PR00783">
    <property type="entry name" value="MINTRINSICP"/>
</dbReference>
<dbReference type="Proteomes" id="UP000626092">
    <property type="component" value="Unassembled WGS sequence"/>
</dbReference>
<dbReference type="Gene3D" id="1.20.1080.10">
    <property type="entry name" value="Glycerol uptake facilitator protein"/>
    <property type="match status" value="1"/>
</dbReference>
<dbReference type="GO" id="GO:0016020">
    <property type="term" value="C:membrane"/>
    <property type="evidence" value="ECO:0007669"/>
    <property type="project" value="UniProtKB-SubCell"/>
</dbReference>
<feature type="transmembrane region" description="Helical" evidence="9">
    <location>
        <begin position="167"/>
        <end position="186"/>
    </location>
</feature>
<dbReference type="GO" id="GO:0015250">
    <property type="term" value="F:water channel activity"/>
    <property type="evidence" value="ECO:0007669"/>
    <property type="project" value="InterPro"/>
</dbReference>
<evidence type="ECO:0000256" key="6">
    <source>
        <dbReference type="ARBA" id="ARBA00023136"/>
    </source>
</evidence>
<name>A0A834LRL9_RHOSS</name>
<feature type="transmembrane region" description="Helical" evidence="9">
    <location>
        <begin position="36"/>
        <end position="69"/>
    </location>
</feature>
<evidence type="ECO:0000256" key="2">
    <source>
        <dbReference type="ARBA" id="ARBA00022448"/>
    </source>
</evidence>
<comment type="subcellular location">
    <subcellularLocation>
        <location evidence="1">Membrane</location>
        <topology evidence="1">Multi-pass membrane protein</topology>
    </subcellularLocation>
</comment>
<dbReference type="InterPro" id="IPR000425">
    <property type="entry name" value="MIP"/>
</dbReference>
<dbReference type="PANTHER" id="PTHR46739">
    <property type="entry name" value="AQUAPORIN SIP1-1"/>
    <property type="match status" value="1"/>
</dbReference>
<organism evidence="10 11">
    <name type="scientific">Rhododendron simsii</name>
    <name type="common">Sims's rhododendron</name>
    <dbReference type="NCBI Taxonomy" id="118357"/>
    <lineage>
        <taxon>Eukaryota</taxon>
        <taxon>Viridiplantae</taxon>
        <taxon>Streptophyta</taxon>
        <taxon>Embryophyta</taxon>
        <taxon>Tracheophyta</taxon>
        <taxon>Spermatophyta</taxon>
        <taxon>Magnoliopsida</taxon>
        <taxon>eudicotyledons</taxon>
        <taxon>Gunneridae</taxon>
        <taxon>Pentapetalae</taxon>
        <taxon>asterids</taxon>
        <taxon>Ericales</taxon>
        <taxon>Ericaceae</taxon>
        <taxon>Ericoideae</taxon>
        <taxon>Rhodoreae</taxon>
        <taxon>Rhododendron</taxon>
    </lineage>
</organism>
<keyword evidence="5 9" id="KW-1133">Transmembrane helix</keyword>
<reference evidence="10" key="1">
    <citation type="submission" date="2019-11" db="EMBL/GenBank/DDBJ databases">
        <authorList>
            <person name="Liu Y."/>
            <person name="Hou J."/>
            <person name="Li T.-Q."/>
            <person name="Guan C.-H."/>
            <person name="Wu X."/>
            <person name="Wu H.-Z."/>
            <person name="Ling F."/>
            <person name="Zhang R."/>
            <person name="Shi X.-G."/>
            <person name="Ren J.-P."/>
            <person name="Chen E.-F."/>
            <person name="Sun J.-M."/>
        </authorList>
    </citation>
    <scope>NUCLEOTIDE SEQUENCE</scope>
    <source>
        <strain evidence="10">Adult_tree_wgs_1</strain>
        <tissue evidence="10">Leaves</tissue>
    </source>
</reference>
<evidence type="ECO:0000256" key="7">
    <source>
        <dbReference type="ARBA" id="ARBA00024030"/>
    </source>
</evidence>
<feature type="transmembrane region" description="Helical" evidence="9">
    <location>
        <begin position="193"/>
        <end position="213"/>
    </location>
</feature>
<comment type="similarity">
    <text evidence="7">Belongs to the MIP/aquaporin (TC 1.A.8) family. SIP (TC 1.A.8.10) subfamily.</text>
</comment>
<feature type="transmembrane region" description="Helical" evidence="9">
    <location>
        <begin position="287"/>
        <end position="308"/>
    </location>
</feature>
<dbReference type="OrthoDB" id="3222at2759"/>
<dbReference type="Pfam" id="PF00230">
    <property type="entry name" value="MIP"/>
    <property type="match status" value="1"/>
</dbReference>
<evidence type="ECO:0000313" key="11">
    <source>
        <dbReference type="Proteomes" id="UP000626092"/>
    </source>
</evidence>
<evidence type="ECO:0000256" key="1">
    <source>
        <dbReference type="ARBA" id="ARBA00004141"/>
    </source>
</evidence>
<evidence type="ECO:0000313" key="10">
    <source>
        <dbReference type="EMBL" id="KAF7146309.1"/>
    </source>
</evidence>
<evidence type="ECO:0000256" key="4">
    <source>
        <dbReference type="ARBA" id="ARBA00022737"/>
    </source>
</evidence>
<feature type="transmembrane region" description="Helical" evidence="9">
    <location>
        <begin position="128"/>
        <end position="147"/>
    </location>
</feature>
<dbReference type="AlphaFoldDB" id="A0A834LRL9"/>
<keyword evidence="11" id="KW-1185">Reference proteome</keyword>
<keyword evidence="4" id="KW-0677">Repeat</keyword>
<evidence type="ECO:0000256" key="5">
    <source>
        <dbReference type="ARBA" id="ARBA00022989"/>
    </source>
</evidence>
<dbReference type="InterPro" id="IPR023271">
    <property type="entry name" value="Aquaporin-like"/>
</dbReference>
<keyword evidence="3 8" id="KW-0812">Transmembrane</keyword>
<dbReference type="InterPro" id="IPR044222">
    <property type="entry name" value="SIP1-1/2-like"/>
</dbReference>